<dbReference type="Pfam" id="PF00690">
    <property type="entry name" value="Cation_ATPase_N"/>
    <property type="match status" value="1"/>
</dbReference>
<dbReference type="InterPro" id="IPR008250">
    <property type="entry name" value="ATPase_P-typ_transduc_dom_A_sf"/>
</dbReference>
<dbReference type="InterPro" id="IPR044492">
    <property type="entry name" value="P_typ_ATPase_HD_dom"/>
</dbReference>
<dbReference type="SUPFAM" id="SSF81653">
    <property type="entry name" value="Calcium ATPase, transduction domain A"/>
    <property type="match status" value="1"/>
</dbReference>
<feature type="transmembrane region" description="Helical" evidence="10">
    <location>
        <begin position="50"/>
        <end position="73"/>
    </location>
</feature>
<evidence type="ECO:0000256" key="2">
    <source>
        <dbReference type="ARBA" id="ARBA00022553"/>
    </source>
</evidence>
<evidence type="ECO:0000256" key="7">
    <source>
        <dbReference type="ARBA" id="ARBA00022967"/>
    </source>
</evidence>
<keyword evidence="13" id="KW-1185">Reference proteome</keyword>
<evidence type="ECO:0000256" key="9">
    <source>
        <dbReference type="ARBA" id="ARBA00023136"/>
    </source>
</evidence>
<dbReference type="FunFam" id="2.70.150.10:FF:000160">
    <property type="entry name" value="Sarcoplasmic/endoplasmic reticulum calcium ATPase 1"/>
    <property type="match status" value="1"/>
</dbReference>
<dbReference type="EMBL" id="CP002588">
    <property type="protein sequence ID" value="AEA47369.1"/>
    <property type="molecule type" value="Genomic_DNA"/>
</dbReference>
<dbReference type="SMART" id="SM00831">
    <property type="entry name" value="Cation_ATPase_N"/>
    <property type="match status" value="1"/>
</dbReference>
<dbReference type="Gene3D" id="1.20.1110.10">
    <property type="entry name" value="Calcium-transporting ATPase, transmembrane domain"/>
    <property type="match status" value="3"/>
</dbReference>
<dbReference type="GO" id="GO:0016020">
    <property type="term" value="C:membrane"/>
    <property type="evidence" value="ECO:0007669"/>
    <property type="project" value="InterPro"/>
</dbReference>
<keyword evidence="7" id="KW-1278">Translocase</keyword>
<keyword evidence="9 10" id="KW-0472">Membrane</keyword>
<dbReference type="GeneID" id="10394487"/>
<dbReference type="InterPro" id="IPR006068">
    <property type="entry name" value="ATPase_P-typ_cation-transptr_C"/>
</dbReference>
<dbReference type="Pfam" id="PF00122">
    <property type="entry name" value="E1-E2_ATPase"/>
    <property type="match status" value="1"/>
</dbReference>
<dbReference type="NCBIfam" id="TIGR01494">
    <property type="entry name" value="ATPase_P-type"/>
    <property type="match status" value="3"/>
</dbReference>
<dbReference type="InterPro" id="IPR023298">
    <property type="entry name" value="ATPase_P-typ_TM_dom_sf"/>
</dbReference>
<dbReference type="HOGENOM" id="CLU_002360_3_0_2"/>
<dbReference type="GO" id="GO:0005524">
    <property type="term" value="F:ATP binding"/>
    <property type="evidence" value="ECO:0007669"/>
    <property type="project" value="UniProtKB-KW"/>
</dbReference>
<dbReference type="InterPro" id="IPR059000">
    <property type="entry name" value="ATPase_P-type_domA"/>
</dbReference>
<evidence type="ECO:0000256" key="4">
    <source>
        <dbReference type="ARBA" id="ARBA00022741"/>
    </source>
</evidence>
<dbReference type="KEGG" id="ave:Arcve_1365"/>
<protein>
    <submittedName>
        <fullName evidence="12">ATPase, P-type (Transporting), HAD superfamily, subfamily IC</fullName>
        <ecNumber evidence="12">3.6.3.8</ecNumber>
    </submittedName>
</protein>
<keyword evidence="4" id="KW-0547">Nucleotide-binding</keyword>
<dbReference type="InterPro" id="IPR036412">
    <property type="entry name" value="HAD-like_sf"/>
</dbReference>
<accession>F2KNG7</accession>
<feature type="transmembrane region" description="Helical" evidence="10">
    <location>
        <begin position="638"/>
        <end position="663"/>
    </location>
</feature>
<gene>
    <name evidence="12" type="ordered locus">Arcve_1365</name>
</gene>
<keyword evidence="5" id="KW-0067">ATP-binding</keyword>
<keyword evidence="3 10" id="KW-0812">Transmembrane</keyword>
<dbReference type="EC" id="3.6.3.8" evidence="12"/>
<feature type="transmembrane region" description="Helical" evidence="10">
    <location>
        <begin position="773"/>
        <end position="790"/>
    </location>
</feature>
<dbReference type="InterPro" id="IPR023299">
    <property type="entry name" value="ATPase_P-typ_cyto_dom_N"/>
</dbReference>
<evidence type="ECO:0000313" key="13">
    <source>
        <dbReference type="Proteomes" id="UP000008136"/>
    </source>
</evidence>
<evidence type="ECO:0000256" key="5">
    <source>
        <dbReference type="ARBA" id="ARBA00022840"/>
    </source>
</evidence>
<evidence type="ECO:0000313" key="12">
    <source>
        <dbReference type="EMBL" id="AEA47369.1"/>
    </source>
</evidence>
<dbReference type="Pfam" id="PF13246">
    <property type="entry name" value="Cation_ATPase"/>
    <property type="match status" value="1"/>
</dbReference>
<organism evidence="12 13">
    <name type="scientific">Archaeoglobus veneficus (strain DSM 11195 / SNP6)</name>
    <dbReference type="NCBI Taxonomy" id="693661"/>
    <lineage>
        <taxon>Archaea</taxon>
        <taxon>Methanobacteriati</taxon>
        <taxon>Methanobacteriota</taxon>
        <taxon>Archaeoglobi</taxon>
        <taxon>Archaeoglobales</taxon>
        <taxon>Archaeoglobaceae</taxon>
        <taxon>Archaeoglobus</taxon>
    </lineage>
</organism>
<keyword evidence="6" id="KW-0460">Magnesium</keyword>
<sequence length="840" mass="90793">MRWHSLTPEEVMELLKTSPEGLSDEEARARLEEYGYNVISEAKRVTALRIFIAQFKNVLIVLLIFASLLSLAIGELIDAAMIVAIVVLSALLGFYQEYKAERTLEALKELSAPKAKVLRDGRVVEINASEVVPGDILVVEAGDRIAADARVIESVSLTVDEAVLTGESEPVEKTAEVVEVGTLPEMKNIIFAGTICVFGRGKAVVFATGNQTEFGKIAEMLKGVEEEETPLQRNLRNVAKVLAYAAVLVCVLVIALGLLRGYKAVEMAIWGISLAVAAVPEALPAVVTICLSAGVWKMAKRNVIVRKLHAVETLSSVSVICTDKTGTLTEGKMRAVEVFFDGRTHPISPNTKSKTFEMLMLAISLCNNNASPTEKALLEAARTVVKAEYRRISEIPFSSERKMMTTINDVDGRRLAFTKGAPEVVLNICSRIMVDGKVVELDESRREEIRKAVESMASLALRVIAAAYGEEAEKNMIFLGLVGLIDPPRPEVKEAIENASRAGIRTVVVTGDNPITAKAIAEKLGISGRVLTGEVLSRMSDEELAEIVEDIAIYARVSPGHKLKIVNAWKQRGYVVAMTGDGVNDAPALKAADVGIAMGSGTEVAKEASDIVLVDNNYASIIAAVEEGRGIYLNIKKFLTSILSSNAPEVGIMLIALALAMPIPLLPVQILWINLITDGIPAIALSIDPKPSDLMRRKPRRIGESIFTPEVKALILGVTVFITAVTLGVFRSFEDVLKAQTVAFTLLVFLELFNTLNARALDRSLLEVGLLKNKVLAASIPLLILLQFAVVQVESLRTAFHTTALSVHEWAILLLISATIVPAVEAGRIVAKFIKLSPGS</sequence>
<dbReference type="PRINTS" id="PR00120">
    <property type="entry name" value="HATPASE"/>
</dbReference>
<keyword evidence="12" id="KW-0378">Hydrolase</keyword>
<dbReference type="AlphaFoldDB" id="F2KNG7"/>
<feature type="domain" description="Cation-transporting P-type ATPase N-terminal" evidence="11">
    <location>
        <begin position="2"/>
        <end position="75"/>
    </location>
</feature>
<dbReference type="InterPro" id="IPR004014">
    <property type="entry name" value="ATPase_P-typ_cation-transptr_N"/>
</dbReference>
<feature type="transmembrane region" description="Helical" evidence="10">
    <location>
        <begin position="268"/>
        <end position="296"/>
    </location>
</feature>
<keyword evidence="2" id="KW-0597">Phosphoprotein</keyword>
<dbReference type="SUPFAM" id="SSF56784">
    <property type="entry name" value="HAD-like"/>
    <property type="match status" value="1"/>
</dbReference>
<dbReference type="Pfam" id="PF08282">
    <property type="entry name" value="Hydrolase_3"/>
    <property type="match status" value="1"/>
</dbReference>
<feature type="transmembrane region" description="Helical" evidence="10">
    <location>
        <begin position="669"/>
        <end position="688"/>
    </location>
</feature>
<name>F2KNG7_ARCVS</name>
<dbReference type="Gene3D" id="3.40.1110.10">
    <property type="entry name" value="Calcium-transporting ATPase, cytoplasmic domain N"/>
    <property type="match status" value="1"/>
</dbReference>
<dbReference type="InterPro" id="IPR018303">
    <property type="entry name" value="ATPase_P-typ_P_site"/>
</dbReference>
<dbReference type="InterPro" id="IPR023214">
    <property type="entry name" value="HAD_sf"/>
</dbReference>
<evidence type="ECO:0000256" key="8">
    <source>
        <dbReference type="ARBA" id="ARBA00022989"/>
    </source>
</evidence>
<dbReference type="SFLD" id="SFLDS00003">
    <property type="entry name" value="Haloacid_Dehalogenase"/>
    <property type="match status" value="1"/>
</dbReference>
<dbReference type="SFLD" id="SFLDG00002">
    <property type="entry name" value="C1.7:_P-type_atpase_like"/>
    <property type="match status" value="1"/>
</dbReference>
<keyword evidence="8 10" id="KW-1133">Transmembrane helix</keyword>
<dbReference type="GO" id="GO:0012505">
    <property type="term" value="C:endomembrane system"/>
    <property type="evidence" value="ECO:0007669"/>
    <property type="project" value="UniProtKB-SubCell"/>
</dbReference>
<dbReference type="InterPro" id="IPR001757">
    <property type="entry name" value="P_typ_ATPase"/>
</dbReference>
<evidence type="ECO:0000256" key="6">
    <source>
        <dbReference type="ARBA" id="ARBA00022842"/>
    </source>
</evidence>
<dbReference type="Gene3D" id="3.40.50.1000">
    <property type="entry name" value="HAD superfamily/HAD-like"/>
    <property type="match status" value="2"/>
</dbReference>
<feature type="transmembrane region" description="Helical" evidence="10">
    <location>
        <begin position="241"/>
        <end position="262"/>
    </location>
</feature>
<reference evidence="12 13" key="1">
    <citation type="submission" date="2011-03" db="EMBL/GenBank/DDBJ databases">
        <title>The complete genome of Archaeoglobus veneficus SNP6.</title>
        <authorList>
            <consortium name="US DOE Joint Genome Institute (JGI-PGF)"/>
            <person name="Lucas S."/>
            <person name="Copeland A."/>
            <person name="Lapidus A."/>
            <person name="Bruce D."/>
            <person name="Goodwin L."/>
            <person name="Pitluck S."/>
            <person name="Kyrpides N."/>
            <person name="Mavromatis K."/>
            <person name="Pagani I."/>
            <person name="Ivanova N."/>
            <person name="Mikhailova N."/>
            <person name="Lu M."/>
            <person name="Detter J.C."/>
            <person name="Tapia R."/>
            <person name="Han C."/>
            <person name="Land M."/>
            <person name="Hauser L."/>
            <person name="Markowitz V."/>
            <person name="Cheng J.-F."/>
            <person name="Hugenholtz P."/>
            <person name="Woyke T."/>
            <person name="Wu D."/>
            <person name="Spring S."/>
            <person name="Brambilla E."/>
            <person name="Klenk H.-P."/>
            <person name="Eisen J.A."/>
        </authorList>
    </citation>
    <scope>NUCLEOTIDE SEQUENCE [LARGE SCALE GENOMIC DNA]</scope>
    <source>
        <strain>SNP6</strain>
    </source>
</reference>
<feature type="transmembrane region" description="Helical" evidence="10">
    <location>
        <begin position="709"/>
        <end position="730"/>
    </location>
</feature>
<dbReference type="STRING" id="693661.Arcve_1365"/>
<dbReference type="Gene3D" id="2.70.150.10">
    <property type="entry name" value="Calcium-transporting ATPase, cytoplasmic transduction domain A"/>
    <property type="match status" value="1"/>
</dbReference>
<dbReference type="Proteomes" id="UP000008136">
    <property type="component" value="Chromosome"/>
</dbReference>
<dbReference type="PRINTS" id="PR00119">
    <property type="entry name" value="CATATPASE"/>
</dbReference>
<dbReference type="RefSeq" id="WP_013684030.1">
    <property type="nucleotide sequence ID" value="NC_015320.1"/>
</dbReference>
<feature type="transmembrane region" description="Helical" evidence="10">
    <location>
        <begin position="79"/>
        <end position="95"/>
    </location>
</feature>
<evidence type="ECO:0000256" key="10">
    <source>
        <dbReference type="SAM" id="Phobius"/>
    </source>
</evidence>
<dbReference type="SUPFAM" id="SSF81660">
    <property type="entry name" value="Metal cation-transporting ATPase, ATP-binding domain N"/>
    <property type="match status" value="1"/>
</dbReference>
<evidence type="ECO:0000259" key="11">
    <source>
        <dbReference type="SMART" id="SM00831"/>
    </source>
</evidence>
<dbReference type="OrthoDB" id="8588at2157"/>
<feature type="transmembrane region" description="Helical" evidence="10">
    <location>
        <begin position="810"/>
        <end position="831"/>
    </location>
</feature>
<dbReference type="SUPFAM" id="SSF81665">
    <property type="entry name" value="Calcium ATPase, transmembrane domain M"/>
    <property type="match status" value="1"/>
</dbReference>
<evidence type="ECO:0000256" key="1">
    <source>
        <dbReference type="ARBA" id="ARBA00004127"/>
    </source>
</evidence>
<dbReference type="PROSITE" id="PS00154">
    <property type="entry name" value="ATPASE_E1_E2"/>
    <property type="match status" value="1"/>
</dbReference>
<feature type="transmembrane region" description="Helical" evidence="10">
    <location>
        <begin position="742"/>
        <end position="761"/>
    </location>
</feature>
<dbReference type="eggNOG" id="arCOG01578">
    <property type="taxonomic scope" value="Archaea"/>
</dbReference>
<comment type="subcellular location">
    <subcellularLocation>
        <location evidence="1">Endomembrane system</location>
        <topology evidence="1">Multi-pass membrane protein</topology>
    </subcellularLocation>
</comment>
<dbReference type="PANTHER" id="PTHR42861">
    <property type="entry name" value="CALCIUM-TRANSPORTING ATPASE"/>
    <property type="match status" value="1"/>
</dbReference>
<dbReference type="Pfam" id="PF00689">
    <property type="entry name" value="Cation_ATPase_C"/>
    <property type="match status" value="1"/>
</dbReference>
<dbReference type="GO" id="GO:0016887">
    <property type="term" value="F:ATP hydrolysis activity"/>
    <property type="evidence" value="ECO:0007669"/>
    <property type="project" value="InterPro"/>
</dbReference>
<proteinExistence type="predicted"/>
<evidence type="ECO:0000256" key="3">
    <source>
        <dbReference type="ARBA" id="ARBA00022692"/>
    </source>
</evidence>
<dbReference type="SFLD" id="SFLDF00027">
    <property type="entry name" value="p-type_atpase"/>
    <property type="match status" value="1"/>
</dbReference>